<keyword evidence="2" id="KW-1185">Reference proteome</keyword>
<sequence>MGGWNLMTICSSTVRLLCWSGGRLKLDVVILRFSLPCLLNLPGEAYIVEGPL</sequence>
<protein>
    <submittedName>
        <fullName evidence="1">Uncharacterized protein</fullName>
    </submittedName>
</protein>
<organism evidence="1 2">
    <name type="scientific">Rhododendron molle</name>
    <name type="common">Chinese azalea</name>
    <name type="synonym">Azalea mollis</name>
    <dbReference type="NCBI Taxonomy" id="49168"/>
    <lineage>
        <taxon>Eukaryota</taxon>
        <taxon>Viridiplantae</taxon>
        <taxon>Streptophyta</taxon>
        <taxon>Embryophyta</taxon>
        <taxon>Tracheophyta</taxon>
        <taxon>Spermatophyta</taxon>
        <taxon>Magnoliopsida</taxon>
        <taxon>eudicotyledons</taxon>
        <taxon>Gunneridae</taxon>
        <taxon>Pentapetalae</taxon>
        <taxon>asterids</taxon>
        <taxon>Ericales</taxon>
        <taxon>Ericaceae</taxon>
        <taxon>Ericoideae</taxon>
        <taxon>Rhodoreae</taxon>
        <taxon>Rhododendron</taxon>
    </lineage>
</organism>
<dbReference type="Proteomes" id="UP001062846">
    <property type="component" value="Chromosome 3"/>
</dbReference>
<gene>
    <name evidence="1" type="ORF">RHMOL_Rhmol03G0181900</name>
</gene>
<name>A0ACC0PFG8_RHOML</name>
<evidence type="ECO:0000313" key="1">
    <source>
        <dbReference type="EMBL" id="KAI8564442.1"/>
    </source>
</evidence>
<evidence type="ECO:0000313" key="2">
    <source>
        <dbReference type="Proteomes" id="UP001062846"/>
    </source>
</evidence>
<proteinExistence type="predicted"/>
<accession>A0ACC0PFG8</accession>
<dbReference type="EMBL" id="CM046390">
    <property type="protein sequence ID" value="KAI8564442.1"/>
    <property type="molecule type" value="Genomic_DNA"/>
</dbReference>
<comment type="caution">
    <text evidence="1">The sequence shown here is derived from an EMBL/GenBank/DDBJ whole genome shotgun (WGS) entry which is preliminary data.</text>
</comment>
<reference evidence="1" key="1">
    <citation type="submission" date="2022-02" db="EMBL/GenBank/DDBJ databases">
        <title>Plant Genome Project.</title>
        <authorList>
            <person name="Zhang R.-G."/>
        </authorList>
    </citation>
    <scope>NUCLEOTIDE SEQUENCE</scope>
    <source>
        <strain evidence="1">AT1</strain>
    </source>
</reference>